<dbReference type="PANTHER" id="PTHR32463:SF0">
    <property type="entry name" value="L-FUCOSE KINASE"/>
    <property type="match status" value="1"/>
</dbReference>
<dbReference type="GO" id="GO:0042352">
    <property type="term" value="P:GDP-L-fucose salvage"/>
    <property type="evidence" value="ECO:0007669"/>
    <property type="project" value="TreeGrafter"/>
</dbReference>
<dbReference type="OrthoDB" id="9812992at2"/>
<dbReference type="PRINTS" id="PR00960">
    <property type="entry name" value="LMBPPROTEIN"/>
</dbReference>
<dbReference type="GO" id="GO:0050201">
    <property type="term" value="F:fucokinase activity"/>
    <property type="evidence" value="ECO:0007669"/>
    <property type="project" value="TreeGrafter"/>
</dbReference>
<keyword evidence="4" id="KW-0067">ATP-binding</keyword>
<comment type="caution">
    <text evidence="8">The sequence shown here is derived from an EMBL/GenBank/DDBJ whole genome shotgun (WGS) entry which is preliminary data.</text>
</comment>
<name>A0A4Q9DXA7_9BACL</name>
<organism evidence="8 9">
    <name type="scientific">Paenibacillus thalictri</name>
    <dbReference type="NCBI Taxonomy" id="2527873"/>
    <lineage>
        <taxon>Bacteria</taxon>
        <taxon>Bacillati</taxon>
        <taxon>Bacillota</taxon>
        <taxon>Bacilli</taxon>
        <taxon>Bacillales</taxon>
        <taxon>Paenibacillaceae</taxon>
        <taxon>Paenibacillus</taxon>
    </lineage>
</organism>
<gene>
    <name evidence="8" type="ORF">EYB31_01810</name>
</gene>
<accession>A0A4Q9DXA7</accession>
<evidence type="ECO:0000313" key="8">
    <source>
        <dbReference type="EMBL" id="TBL81754.1"/>
    </source>
</evidence>
<dbReference type="EMBL" id="SIRE01000002">
    <property type="protein sequence ID" value="TBL81754.1"/>
    <property type="molecule type" value="Genomic_DNA"/>
</dbReference>
<dbReference type="InterPro" id="IPR013750">
    <property type="entry name" value="GHMP_kinase_C_dom"/>
</dbReference>
<keyword evidence="1" id="KW-0808">Transferase</keyword>
<evidence type="ECO:0000259" key="6">
    <source>
        <dbReference type="Pfam" id="PF00288"/>
    </source>
</evidence>
<comment type="similarity">
    <text evidence="5">Belongs to the GHMP kinase family.</text>
</comment>
<keyword evidence="3" id="KW-0418">Kinase</keyword>
<evidence type="ECO:0000256" key="4">
    <source>
        <dbReference type="ARBA" id="ARBA00022840"/>
    </source>
</evidence>
<dbReference type="InterPro" id="IPR036554">
    <property type="entry name" value="GHMP_kinase_C_sf"/>
</dbReference>
<dbReference type="GO" id="GO:0005524">
    <property type="term" value="F:ATP binding"/>
    <property type="evidence" value="ECO:0007669"/>
    <property type="project" value="UniProtKB-KW"/>
</dbReference>
<evidence type="ECO:0000256" key="2">
    <source>
        <dbReference type="ARBA" id="ARBA00022741"/>
    </source>
</evidence>
<dbReference type="InterPro" id="IPR020568">
    <property type="entry name" value="Ribosomal_Su5_D2-typ_SF"/>
</dbReference>
<proteinExistence type="inferred from homology"/>
<dbReference type="Pfam" id="PF08544">
    <property type="entry name" value="GHMP_kinases_C"/>
    <property type="match status" value="1"/>
</dbReference>
<dbReference type="Proteomes" id="UP000293142">
    <property type="component" value="Unassembled WGS sequence"/>
</dbReference>
<dbReference type="InterPro" id="IPR006204">
    <property type="entry name" value="GHMP_kinase_N_dom"/>
</dbReference>
<dbReference type="InterPro" id="IPR001174">
    <property type="entry name" value="HddA/FKP"/>
</dbReference>
<dbReference type="PIRSF" id="PIRSF036406">
    <property type="entry name" value="Hept_kin"/>
    <property type="match status" value="1"/>
</dbReference>
<dbReference type="SUPFAM" id="SSF55060">
    <property type="entry name" value="GHMP Kinase, C-terminal domain"/>
    <property type="match status" value="1"/>
</dbReference>
<dbReference type="Pfam" id="PF00288">
    <property type="entry name" value="GHMP_kinases_N"/>
    <property type="match status" value="1"/>
</dbReference>
<protein>
    <submittedName>
        <fullName evidence="8">Dehydrogenase</fullName>
    </submittedName>
</protein>
<feature type="domain" description="GHMP kinase C-terminal" evidence="7">
    <location>
        <begin position="243"/>
        <end position="320"/>
    </location>
</feature>
<dbReference type="InterPro" id="IPR052203">
    <property type="entry name" value="GHMP_Kinase-Related"/>
</dbReference>
<dbReference type="RefSeq" id="WP_131011540.1">
    <property type="nucleotide sequence ID" value="NZ_SIRE01000002.1"/>
</dbReference>
<keyword evidence="9" id="KW-1185">Reference proteome</keyword>
<evidence type="ECO:0000313" key="9">
    <source>
        <dbReference type="Proteomes" id="UP000293142"/>
    </source>
</evidence>
<evidence type="ECO:0000256" key="3">
    <source>
        <dbReference type="ARBA" id="ARBA00022777"/>
    </source>
</evidence>
<evidence type="ECO:0000256" key="1">
    <source>
        <dbReference type="ARBA" id="ARBA00022679"/>
    </source>
</evidence>
<dbReference type="AlphaFoldDB" id="A0A4Q9DXA7"/>
<feature type="domain" description="GHMP kinase N-terminal" evidence="6">
    <location>
        <begin position="89"/>
        <end position="168"/>
    </location>
</feature>
<dbReference type="InterPro" id="IPR014606">
    <property type="entry name" value="Heptose_7-P_kinase"/>
</dbReference>
<evidence type="ECO:0000256" key="5">
    <source>
        <dbReference type="ARBA" id="ARBA00038121"/>
    </source>
</evidence>
<dbReference type="PANTHER" id="PTHR32463">
    <property type="entry name" value="L-FUCOSE KINASE"/>
    <property type="match status" value="1"/>
</dbReference>
<dbReference type="Gene3D" id="3.30.230.120">
    <property type="match status" value="1"/>
</dbReference>
<keyword evidence="2" id="KW-0547">Nucleotide-binding</keyword>
<evidence type="ECO:0000259" key="7">
    <source>
        <dbReference type="Pfam" id="PF08544"/>
    </source>
</evidence>
<dbReference type="SUPFAM" id="SSF54211">
    <property type="entry name" value="Ribosomal protein S5 domain 2-like"/>
    <property type="match status" value="1"/>
</dbReference>
<reference evidence="8 9" key="1">
    <citation type="submission" date="2019-02" db="EMBL/GenBank/DDBJ databases">
        <title>Paenibacillus sp. nov., isolated from surface-sterilized tissue of Thalictrum simplex L.</title>
        <authorList>
            <person name="Tuo L."/>
        </authorList>
    </citation>
    <scope>NUCLEOTIDE SEQUENCE [LARGE SCALE GENOMIC DNA]</scope>
    <source>
        <strain evidence="8 9">N2SHLJ1</strain>
    </source>
</reference>
<sequence length="341" mass="37677">MIIRSRAPLRIGIAGGGTDVSPFCDEYGGYVLNATINKYAYCTIEERCDGKIVFSAPDRNERVEYDSEPSLPFDGQLDLHKAVYNRIVGQFQDGQPLSFHMTTYCDAPAGSGLGSSSTLVVSMVKAYTEWLNLPLGEYDNAHLAYEIERMDAGLEGGRQDQYAAAFGGFNFMEFYKQDKVIVNPLRIKNWIINELEQSMILFYTGVSRSSGQIIQEQAANAKQKNKQSLDAMHELKADALVIKECILKGDIRLFAEFLDKSWNAKKKMAASVSNSHIDSIYNAAKAAGAYAGKVSGAGGGGFMIFIVNPVRRLEVLRALAGFNGQVMDVHFTKWGTQGWRV</sequence>